<evidence type="ECO:0000313" key="3">
    <source>
        <dbReference type="Proteomes" id="UP000494111"/>
    </source>
</evidence>
<keyword evidence="1" id="KW-0812">Transmembrane</keyword>
<feature type="transmembrane region" description="Helical" evidence="1">
    <location>
        <begin position="136"/>
        <end position="161"/>
    </location>
</feature>
<evidence type="ECO:0000313" key="2">
    <source>
        <dbReference type="EMBL" id="CAB3732624.1"/>
    </source>
</evidence>
<dbReference type="AlphaFoldDB" id="A0A6S7AHE0"/>
<dbReference type="EMBL" id="CADIJO010000023">
    <property type="protein sequence ID" value="CAB3732624.1"/>
    <property type="molecule type" value="Genomic_DNA"/>
</dbReference>
<sequence length="261" mass="28441">MQQKLPLFRVIRQIFDTLGDHGGQMLAQAPQLVAILLAGSCLAMYMGQLAVIQHSILLEVASWLVLVAAPVLAAVAWHRRILLDEAPRAGLVAGKPERMYFLLGVAGSLVLFVLATLRLFVFVWTTGPEGTNALGILLTSVLWLAPLYFTGHLFLALPEAALTGKVNLRRIHALTRGNKLRFVVLALLPIPILLLLELVRIFLLQMPRMPSPGFYVYNAVSMLVGSLVTVTSMSVCYRVLVLQPQTQAREAALAAAVSNEG</sequence>
<keyword evidence="1" id="KW-0472">Membrane</keyword>
<evidence type="ECO:0000256" key="1">
    <source>
        <dbReference type="SAM" id="Phobius"/>
    </source>
</evidence>
<proteinExistence type="predicted"/>
<dbReference type="RefSeq" id="WP_175195095.1">
    <property type="nucleotide sequence ID" value="NZ_CADIJO010000023.1"/>
</dbReference>
<gene>
    <name evidence="2" type="ORF">LMG3458_04978</name>
</gene>
<feature type="transmembrane region" description="Helical" evidence="1">
    <location>
        <begin position="32"/>
        <end position="54"/>
    </location>
</feature>
<keyword evidence="1" id="KW-1133">Transmembrane helix</keyword>
<reference evidence="2 3" key="1">
    <citation type="submission" date="2020-04" db="EMBL/GenBank/DDBJ databases">
        <authorList>
            <person name="De Canck E."/>
        </authorList>
    </citation>
    <scope>NUCLEOTIDE SEQUENCE [LARGE SCALE GENOMIC DNA]</scope>
    <source>
        <strain evidence="2 3">LMG 3458</strain>
    </source>
</reference>
<evidence type="ECO:0008006" key="4">
    <source>
        <dbReference type="Google" id="ProtNLM"/>
    </source>
</evidence>
<protein>
    <recommendedName>
        <fullName evidence="4">Glycerophosphoryl diester phosphodiesterase membrane domain-containing protein</fullName>
    </recommendedName>
</protein>
<feature type="transmembrane region" description="Helical" evidence="1">
    <location>
        <begin position="215"/>
        <end position="240"/>
    </location>
</feature>
<organism evidence="2 3">
    <name type="scientific">Achromobacter deleyi</name>
    <dbReference type="NCBI Taxonomy" id="1353891"/>
    <lineage>
        <taxon>Bacteria</taxon>
        <taxon>Pseudomonadati</taxon>
        <taxon>Pseudomonadota</taxon>
        <taxon>Betaproteobacteria</taxon>
        <taxon>Burkholderiales</taxon>
        <taxon>Alcaligenaceae</taxon>
        <taxon>Achromobacter</taxon>
    </lineage>
</organism>
<name>A0A6S7AHE0_9BURK</name>
<feature type="transmembrane region" description="Helical" evidence="1">
    <location>
        <begin position="60"/>
        <end position="78"/>
    </location>
</feature>
<feature type="transmembrane region" description="Helical" evidence="1">
    <location>
        <begin position="182"/>
        <end position="203"/>
    </location>
</feature>
<dbReference type="Proteomes" id="UP000494111">
    <property type="component" value="Unassembled WGS sequence"/>
</dbReference>
<accession>A0A6S7AHE0</accession>
<feature type="transmembrane region" description="Helical" evidence="1">
    <location>
        <begin position="99"/>
        <end position="124"/>
    </location>
</feature>